<proteinExistence type="inferred from homology"/>
<dbReference type="PhylomeDB" id="O61919"/>
<protein>
    <recommendedName>
        <fullName evidence="6">Glycosyltransferase family 92 protein</fullName>
        <ecNumber evidence="6">2.4.1.-</ecNumber>
    </recommendedName>
</protein>
<dbReference type="RefSeq" id="NP_504276.1">
    <property type="nucleotide sequence ID" value="NM_071875.7"/>
</dbReference>
<dbReference type="GeneID" id="182796"/>
<keyword evidence="8" id="KW-1185">Reference proteome</keyword>
<comment type="similarity">
    <text evidence="2 6">Belongs to the glycosyltransferase 92 family.</text>
</comment>
<dbReference type="GO" id="GO:0016020">
    <property type="term" value="C:membrane"/>
    <property type="evidence" value="ECO:0007669"/>
    <property type="project" value="UniProtKB-SubCell"/>
</dbReference>
<evidence type="ECO:0000313" key="9">
    <source>
        <dbReference type="WormBase" id="C18G1.6"/>
    </source>
</evidence>
<evidence type="ECO:0000256" key="4">
    <source>
        <dbReference type="ARBA" id="ARBA00022679"/>
    </source>
</evidence>
<comment type="subcellular location">
    <subcellularLocation>
        <location evidence="1">Membrane</location>
        <topology evidence="1">Single-pass membrane protein</topology>
    </subcellularLocation>
</comment>
<keyword evidence="6" id="KW-0812">Transmembrane</keyword>
<evidence type="ECO:0000256" key="5">
    <source>
        <dbReference type="ARBA" id="ARBA00023136"/>
    </source>
</evidence>
<dbReference type="PANTHER" id="PTHR47024">
    <property type="entry name" value="BIOFILM ABSENT ON HEAD (AFTER YERSINIA EXPOSURE)-RELATED"/>
    <property type="match status" value="1"/>
</dbReference>
<evidence type="ECO:0000256" key="1">
    <source>
        <dbReference type="ARBA" id="ARBA00004167"/>
    </source>
</evidence>
<dbReference type="WormBase" id="C18G1.6">
    <property type="protein sequence ID" value="CE17422"/>
    <property type="gene ID" value="WBGene00015984"/>
</dbReference>
<keyword evidence="3 6" id="KW-0328">Glycosyltransferase</keyword>
<feature type="transmembrane region" description="Helical" evidence="6">
    <location>
        <begin position="6"/>
        <end position="23"/>
    </location>
</feature>
<reference evidence="7 8" key="1">
    <citation type="journal article" date="1998" name="Science">
        <title>Genome sequence of the nematode C. elegans: a platform for investigating biology.</title>
        <authorList>
            <consortium name="The C. elegans sequencing consortium"/>
            <person name="Sulson J.E."/>
            <person name="Waterston R."/>
        </authorList>
    </citation>
    <scope>NUCLEOTIDE SEQUENCE [LARGE SCALE GENOMIC DNA]</scope>
    <source>
        <strain evidence="7 8">Bristol N2</strain>
    </source>
</reference>
<sequence length="464" mass="52702">MDNRKFYVFLITFSSIFALFYFASSGRNVQQVQQLAYSDKESLTINTDQINSSFPIKFYHNAYVDYRYETPRLRIFALSRCITKKDFLSVDLFYEGIEIPTNLKVYGESLEGSCPSTYGPAKPCFYVAHTFFANITVTGGLNKVTINLGNRKVNLTVKEIDKRYEKGLTMCLQPVYYYSQWQNIVLYIEAWKAHGASRFIVFFHSATKDTWKVLDYYRNLGILEIRSWPSFGNLPVQIADKYPKIDDSVFIFSYFLAMNLCILDIKTTIGTVADFDEVMVPRNGTMLDYALKEMTGTKVGALSFGNNYVAMEPSIYDNGFSGVSEPVFLDGGGPSKYVFNASVIDIAQVHWVKSFLDPTKTTKGSNGALLHLRFGAKGKKKVKKPFTFFPDNSSHHVRNMQETATAIFNGSLPKFSSDLIDGINSCVEKIRKKPNTCRSTGGMCRSQMDDLTEWIYDETENVFL</sequence>
<name>O61919_CAEEL</name>
<gene>
    <name evidence="7 9" type="ORF">C18G1.6</name>
    <name evidence="7" type="ORF">CELE_C18G1.6</name>
</gene>
<dbReference type="EC" id="2.4.1.-" evidence="6"/>
<dbReference type="PANTHER" id="PTHR47024:SF2">
    <property type="entry name" value="GLYCOSYLTRANSFERASE FAMILY 92 PROTEIN"/>
    <property type="match status" value="1"/>
</dbReference>
<keyword evidence="4 6" id="KW-0808">Transferase</keyword>
<dbReference type="InParanoid" id="O61919"/>
<dbReference type="GO" id="GO:0016757">
    <property type="term" value="F:glycosyltransferase activity"/>
    <property type="evidence" value="ECO:0007669"/>
    <property type="project" value="UniProtKB-UniRule"/>
</dbReference>
<dbReference type="AGR" id="WB:WBGene00015984"/>
<dbReference type="Proteomes" id="UP000001940">
    <property type="component" value="Chromosome V"/>
</dbReference>
<dbReference type="FunCoup" id="O61919">
    <property type="interactions" value="3"/>
</dbReference>
<evidence type="ECO:0000256" key="6">
    <source>
        <dbReference type="RuleBase" id="RU366017"/>
    </source>
</evidence>
<dbReference type="PIR" id="T33249">
    <property type="entry name" value="T33249"/>
</dbReference>
<evidence type="ECO:0000313" key="8">
    <source>
        <dbReference type="Proteomes" id="UP000001940"/>
    </source>
</evidence>
<keyword evidence="6" id="KW-1133">Transmembrane helix</keyword>
<dbReference type="UCSC" id="C18G1.6">
    <property type="organism name" value="c. elegans"/>
</dbReference>
<dbReference type="KEGG" id="cel:CELE_C18G1.6"/>
<dbReference type="EMBL" id="BX284605">
    <property type="protein sequence ID" value="CCD65229.1"/>
    <property type="molecule type" value="Genomic_DNA"/>
</dbReference>
<dbReference type="AlphaFoldDB" id="O61919"/>
<dbReference type="eggNOG" id="ENOG502TGET">
    <property type="taxonomic scope" value="Eukaryota"/>
</dbReference>
<accession>O61919</accession>
<organism evidence="7 8">
    <name type="scientific">Caenorhabditis elegans</name>
    <dbReference type="NCBI Taxonomy" id="6239"/>
    <lineage>
        <taxon>Eukaryota</taxon>
        <taxon>Metazoa</taxon>
        <taxon>Ecdysozoa</taxon>
        <taxon>Nematoda</taxon>
        <taxon>Chromadorea</taxon>
        <taxon>Rhabditida</taxon>
        <taxon>Rhabditina</taxon>
        <taxon>Rhabditomorpha</taxon>
        <taxon>Rhabditoidea</taxon>
        <taxon>Rhabditidae</taxon>
        <taxon>Peloderinae</taxon>
        <taxon>Caenorhabditis</taxon>
    </lineage>
</organism>
<dbReference type="OMA" id="VAMEPSI"/>
<dbReference type="InterPro" id="IPR008166">
    <property type="entry name" value="Glyco_transf_92"/>
</dbReference>
<dbReference type="Bgee" id="WBGene00015984">
    <property type="expression patterns" value="Expressed in adult organism and 1 other cell type or tissue"/>
</dbReference>
<dbReference type="OrthoDB" id="5777994at2759"/>
<dbReference type="CTD" id="182796"/>
<dbReference type="Pfam" id="PF01697">
    <property type="entry name" value="Glyco_transf_92"/>
    <property type="match status" value="1"/>
</dbReference>
<keyword evidence="5 6" id="KW-0472">Membrane</keyword>
<dbReference type="PaxDb" id="6239-C18G1.6.2"/>
<dbReference type="HOGENOM" id="CLU_048942_0_0_1"/>
<evidence type="ECO:0000256" key="3">
    <source>
        <dbReference type="ARBA" id="ARBA00022676"/>
    </source>
</evidence>
<evidence type="ECO:0000256" key="2">
    <source>
        <dbReference type="ARBA" id="ARBA00007647"/>
    </source>
</evidence>
<evidence type="ECO:0000313" key="7">
    <source>
        <dbReference type="EMBL" id="CCD65229.1"/>
    </source>
</evidence>